<dbReference type="GO" id="GO:0050661">
    <property type="term" value="F:NADP binding"/>
    <property type="evidence" value="ECO:0007669"/>
    <property type="project" value="InterPro"/>
</dbReference>
<keyword evidence="13" id="KW-1185">Reference proteome</keyword>
<dbReference type="InterPro" id="IPR006151">
    <property type="entry name" value="Shikm_DH/Glu-tRNA_Rdtase"/>
</dbReference>
<feature type="binding site" evidence="8">
    <location>
        <position position="223"/>
    </location>
    <ligand>
        <name>shikimate</name>
        <dbReference type="ChEBI" id="CHEBI:36208"/>
    </ligand>
</feature>
<keyword evidence="3 8" id="KW-0028">Amino-acid biosynthesis</keyword>
<evidence type="ECO:0000259" key="11">
    <source>
        <dbReference type="Pfam" id="PF18317"/>
    </source>
</evidence>
<dbReference type="GO" id="GO:0005829">
    <property type="term" value="C:cytosol"/>
    <property type="evidence" value="ECO:0007669"/>
    <property type="project" value="TreeGrafter"/>
</dbReference>
<feature type="binding site" evidence="8">
    <location>
        <begin position="20"/>
        <end position="22"/>
    </location>
    <ligand>
        <name>shikimate</name>
        <dbReference type="ChEBI" id="CHEBI:36208"/>
    </ligand>
</feature>
<dbReference type="GO" id="GO:0008652">
    <property type="term" value="P:amino acid biosynthetic process"/>
    <property type="evidence" value="ECO:0007669"/>
    <property type="project" value="UniProtKB-KW"/>
</dbReference>
<evidence type="ECO:0000256" key="3">
    <source>
        <dbReference type="ARBA" id="ARBA00022605"/>
    </source>
</evidence>
<evidence type="ECO:0000256" key="5">
    <source>
        <dbReference type="ARBA" id="ARBA00023002"/>
    </source>
</evidence>
<keyword evidence="4 8" id="KW-0521">NADP</keyword>
<dbReference type="InterPro" id="IPR013708">
    <property type="entry name" value="Shikimate_DH-bd_N"/>
</dbReference>
<comment type="caution">
    <text evidence="12">The sequence shown here is derived from an EMBL/GenBank/DDBJ whole genome shotgun (WGS) entry which is preliminary data.</text>
</comment>
<dbReference type="HAMAP" id="MF_00222">
    <property type="entry name" value="Shikimate_DH_AroE"/>
    <property type="match status" value="1"/>
</dbReference>
<proteinExistence type="inferred from homology"/>
<dbReference type="InterPro" id="IPR011342">
    <property type="entry name" value="Shikimate_DH"/>
</dbReference>
<feature type="binding site" evidence="8">
    <location>
        <position position="92"/>
    </location>
    <ligand>
        <name>shikimate</name>
        <dbReference type="ChEBI" id="CHEBI:36208"/>
    </ligand>
</feature>
<comment type="catalytic activity">
    <reaction evidence="7 8">
        <text>shikimate + NADP(+) = 3-dehydroshikimate + NADPH + H(+)</text>
        <dbReference type="Rhea" id="RHEA:17737"/>
        <dbReference type="ChEBI" id="CHEBI:15378"/>
        <dbReference type="ChEBI" id="CHEBI:16630"/>
        <dbReference type="ChEBI" id="CHEBI:36208"/>
        <dbReference type="ChEBI" id="CHEBI:57783"/>
        <dbReference type="ChEBI" id="CHEBI:58349"/>
        <dbReference type="EC" id="1.1.1.25"/>
    </reaction>
</comment>
<gene>
    <name evidence="8 12" type="primary">aroE</name>
    <name evidence="12" type="ORF">GCM10010960_17010</name>
</gene>
<dbReference type="GO" id="GO:0009423">
    <property type="term" value="P:chorismate biosynthetic process"/>
    <property type="evidence" value="ECO:0007669"/>
    <property type="project" value="UniProtKB-UniRule"/>
</dbReference>
<dbReference type="InterPro" id="IPR041121">
    <property type="entry name" value="SDH_C"/>
</dbReference>
<dbReference type="InterPro" id="IPR036291">
    <property type="entry name" value="NAD(P)-bd_dom_sf"/>
</dbReference>
<feature type="binding site" evidence="8">
    <location>
        <position position="83"/>
    </location>
    <ligand>
        <name>NADP(+)</name>
        <dbReference type="ChEBI" id="CHEBI:58349"/>
    </ligand>
</feature>
<comment type="function">
    <text evidence="8">Involved in the biosynthesis of the chorismate, which leads to the biosynthesis of aromatic amino acids. Catalyzes the reversible NADPH linked reduction of 3-dehydroshikimate (DHSA) to yield shikimate (SA).</text>
</comment>
<comment type="caution">
    <text evidence="8">Lacks conserved residue(s) required for the propagation of feature annotation.</text>
</comment>
<reference evidence="12" key="2">
    <citation type="submission" date="2020-09" db="EMBL/GenBank/DDBJ databases">
        <authorList>
            <person name="Sun Q."/>
            <person name="Zhou Y."/>
        </authorList>
    </citation>
    <scope>NUCLEOTIDE SEQUENCE</scope>
    <source>
        <strain evidence="12">CGMCC 1.12726</strain>
    </source>
</reference>
<keyword evidence="5 8" id="KW-0560">Oxidoreductase</keyword>
<evidence type="ECO:0000259" key="10">
    <source>
        <dbReference type="Pfam" id="PF08501"/>
    </source>
</evidence>
<comment type="similarity">
    <text evidence="8">Belongs to the shikimate dehydrogenase family.</text>
</comment>
<dbReference type="SUPFAM" id="SSF53223">
    <property type="entry name" value="Aminoacid dehydrogenase-like, N-terminal domain"/>
    <property type="match status" value="1"/>
</dbReference>
<name>A0A917CS26_9GAMM</name>
<dbReference type="AlphaFoldDB" id="A0A917CS26"/>
<evidence type="ECO:0000256" key="2">
    <source>
        <dbReference type="ARBA" id="ARBA00012962"/>
    </source>
</evidence>
<evidence type="ECO:0000313" key="12">
    <source>
        <dbReference type="EMBL" id="GGF95934.1"/>
    </source>
</evidence>
<evidence type="ECO:0000256" key="6">
    <source>
        <dbReference type="ARBA" id="ARBA00023141"/>
    </source>
</evidence>
<evidence type="ECO:0000256" key="1">
    <source>
        <dbReference type="ARBA" id="ARBA00004871"/>
    </source>
</evidence>
<evidence type="ECO:0000313" key="13">
    <source>
        <dbReference type="Proteomes" id="UP000632858"/>
    </source>
</evidence>
<dbReference type="EC" id="1.1.1.25" evidence="2 8"/>
<feature type="domain" description="SDH C-terminal" evidence="11">
    <location>
        <begin position="245"/>
        <end position="272"/>
    </location>
</feature>
<dbReference type="RefSeq" id="WP_188449934.1">
    <property type="nucleotide sequence ID" value="NZ_BMFO01000003.1"/>
</dbReference>
<dbReference type="GO" id="GO:0019632">
    <property type="term" value="P:shikimate metabolic process"/>
    <property type="evidence" value="ECO:0007669"/>
    <property type="project" value="InterPro"/>
</dbReference>
<sequence length="285" mass="30136">MALRQPQARFAVVGQPIDHSLSPHIHRAFARQWSVDLDYGRIELAPSALASGIARFAESGGVGLNVTLPHKQAVMALCAGLSERARRAGAVNTLSYVDGGWHGDNTDGVGLVNDLSQRRGIDLRARRTLLLGAGGAACGVAPALLDAGIGELVVCNRSPERADALVDALAAPERAHSRYWRDLPDLAHFDLVVNATSAGRGIEPLTLPFHLAGAQTVAVDLSYGRAAIDFLAWARAAGCGQAFDGLGMLVEQAAESFFLWQGVRPETDAVYADLRRLADGEAAAE</sequence>
<reference evidence="12" key="1">
    <citation type="journal article" date="2014" name="Int. J. Syst. Evol. Microbiol.">
        <title>Complete genome sequence of Corynebacterium casei LMG S-19264T (=DSM 44701T), isolated from a smear-ripened cheese.</title>
        <authorList>
            <consortium name="US DOE Joint Genome Institute (JGI-PGF)"/>
            <person name="Walter F."/>
            <person name="Albersmeier A."/>
            <person name="Kalinowski J."/>
            <person name="Ruckert C."/>
        </authorList>
    </citation>
    <scope>NUCLEOTIDE SEQUENCE</scope>
    <source>
        <strain evidence="12">CGMCC 1.12726</strain>
    </source>
</reference>
<feature type="binding site" evidence="8">
    <location>
        <position position="67"/>
    </location>
    <ligand>
        <name>shikimate</name>
        <dbReference type="ChEBI" id="CHEBI:36208"/>
    </ligand>
</feature>
<dbReference type="Pfam" id="PF18317">
    <property type="entry name" value="SDH_C"/>
    <property type="match status" value="1"/>
</dbReference>
<evidence type="ECO:0000259" key="9">
    <source>
        <dbReference type="Pfam" id="PF01488"/>
    </source>
</evidence>
<feature type="domain" description="Quinate/shikimate 5-dehydrogenase/glutamyl-tRNA reductase" evidence="9">
    <location>
        <begin position="117"/>
        <end position="199"/>
    </location>
</feature>
<feature type="binding site" evidence="8">
    <location>
        <position position="107"/>
    </location>
    <ligand>
        <name>shikimate</name>
        <dbReference type="ChEBI" id="CHEBI:36208"/>
    </ligand>
</feature>
<dbReference type="PANTHER" id="PTHR21089">
    <property type="entry name" value="SHIKIMATE DEHYDROGENASE"/>
    <property type="match status" value="1"/>
</dbReference>
<dbReference type="Pfam" id="PF08501">
    <property type="entry name" value="Shikimate_dh_N"/>
    <property type="match status" value="1"/>
</dbReference>
<dbReference type="SUPFAM" id="SSF51735">
    <property type="entry name" value="NAD(P)-binding Rossmann-fold domains"/>
    <property type="match status" value="1"/>
</dbReference>
<comment type="subunit">
    <text evidence="8">Homodimer.</text>
</comment>
<organism evidence="12 13">
    <name type="scientific">Arenimonas maotaiensis</name>
    <dbReference type="NCBI Taxonomy" id="1446479"/>
    <lineage>
        <taxon>Bacteria</taxon>
        <taxon>Pseudomonadati</taxon>
        <taxon>Pseudomonadota</taxon>
        <taxon>Gammaproteobacteria</taxon>
        <taxon>Lysobacterales</taxon>
        <taxon>Lysobacteraceae</taxon>
        <taxon>Arenimonas</taxon>
    </lineage>
</organism>
<dbReference type="InterPro" id="IPR046346">
    <property type="entry name" value="Aminoacid_DH-like_N_sf"/>
</dbReference>
<accession>A0A917CS26</accession>
<feature type="binding site" evidence="8">
    <location>
        <position position="252"/>
    </location>
    <ligand>
        <name>shikimate</name>
        <dbReference type="ChEBI" id="CHEBI:36208"/>
    </ligand>
</feature>
<feature type="active site" description="Proton acceptor" evidence="8">
    <location>
        <position position="71"/>
    </location>
</feature>
<dbReference type="NCBIfam" id="NF001310">
    <property type="entry name" value="PRK00258.1-2"/>
    <property type="match status" value="1"/>
</dbReference>
<dbReference type="NCBIfam" id="TIGR00507">
    <property type="entry name" value="aroE"/>
    <property type="match status" value="1"/>
</dbReference>
<feature type="binding site" evidence="8">
    <location>
        <begin position="132"/>
        <end position="136"/>
    </location>
    <ligand>
        <name>NADP(+)</name>
        <dbReference type="ChEBI" id="CHEBI:58349"/>
    </ligand>
</feature>
<dbReference type="Proteomes" id="UP000632858">
    <property type="component" value="Unassembled WGS sequence"/>
</dbReference>
<feature type="domain" description="Shikimate dehydrogenase substrate binding N-terminal" evidence="10">
    <location>
        <begin position="12"/>
        <end position="94"/>
    </location>
</feature>
<comment type="pathway">
    <text evidence="1 8">Metabolic intermediate biosynthesis; chorismate biosynthesis; chorismate from D-erythrose 4-phosphate and phosphoenolpyruvate: step 4/7.</text>
</comment>
<keyword evidence="6 8" id="KW-0057">Aromatic amino acid biosynthesis</keyword>
<dbReference type="EMBL" id="BMFO01000003">
    <property type="protein sequence ID" value="GGF95934.1"/>
    <property type="molecule type" value="Genomic_DNA"/>
</dbReference>
<feature type="binding site" evidence="8">
    <location>
        <position position="245"/>
    </location>
    <ligand>
        <name>NADP(+)</name>
        <dbReference type="ChEBI" id="CHEBI:58349"/>
    </ligand>
</feature>
<dbReference type="InterPro" id="IPR022893">
    <property type="entry name" value="Shikimate_DH_fam"/>
</dbReference>
<protein>
    <recommendedName>
        <fullName evidence="2 8">Shikimate dehydrogenase (NADP(+))</fullName>
        <shortName evidence="8">SDH</shortName>
        <ecNumber evidence="2 8">1.1.1.25</ecNumber>
    </recommendedName>
</protein>
<feature type="binding site" evidence="8">
    <location>
        <position position="221"/>
    </location>
    <ligand>
        <name>NADP(+)</name>
        <dbReference type="ChEBI" id="CHEBI:58349"/>
    </ligand>
</feature>
<dbReference type="GO" id="GO:0004764">
    <property type="term" value="F:shikimate 3-dehydrogenase (NADP+) activity"/>
    <property type="evidence" value="ECO:0007669"/>
    <property type="project" value="UniProtKB-UniRule"/>
</dbReference>
<dbReference type="Pfam" id="PF01488">
    <property type="entry name" value="Shikimate_DH"/>
    <property type="match status" value="1"/>
</dbReference>
<dbReference type="GO" id="GO:0009073">
    <property type="term" value="P:aromatic amino acid family biosynthetic process"/>
    <property type="evidence" value="ECO:0007669"/>
    <property type="project" value="UniProtKB-KW"/>
</dbReference>
<evidence type="ECO:0000256" key="7">
    <source>
        <dbReference type="ARBA" id="ARBA00049442"/>
    </source>
</evidence>
<dbReference type="Gene3D" id="3.40.50.10860">
    <property type="entry name" value="Leucine Dehydrogenase, chain A, domain 1"/>
    <property type="match status" value="1"/>
</dbReference>
<dbReference type="PANTHER" id="PTHR21089:SF1">
    <property type="entry name" value="BIFUNCTIONAL 3-DEHYDROQUINATE DEHYDRATASE_SHIKIMATE DEHYDROGENASE, CHLOROPLASTIC"/>
    <property type="match status" value="1"/>
</dbReference>
<evidence type="ECO:0000256" key="8">
    <source>
        <dbReference type="HAMAP-Rule" id="MF_00222"/>
    </source>
</evidence>
<dbReference type="Gene3D" id="3.40.50.720">
    <property type="entry name" value="NAD(P)-binding Rossmann-like Domain"/>
    <property type="match status" value="1"/>
</dbReference>
<evidence type="ECO:0000256" key="4">
    <source>
        <dbReference type="ARBA" id="ARBA00022857"/>
    </source>
</evidence>